<dbReference type="WBParaSite" id="L893_g3209.t1">
    <property type="protein sequence ID" value="L893_g3209.t1"/>
    <property type="gene ID" value="L893_g3209"/>
</dbReference>
<keyword evidence="1" id="KW-1185">Reference proteome</keyword>
<name>A0A1I8A236_9BILA</name>
<dbReference type="AlphaFoldDB" id="A0A1I8A236"/>
<reference evidence="2" key="1">
    <citation type="submission" date="2016-11" db="UniProtKB">
        <authorList>
            <consortium name="WormBaseParasite"/>
        </authorList>
    </citation>
    <scope>IDENTIFICATION</scope>
</reference>
<proteinExistence type="predicted"/>
<evidence type="ECO:0000313" key="2">
    <source>
        <dbReference type="WBParaSite" id="L893_g3209.t1"/>
    </source>
</evidence>
<protein>
    <submittedName>
        <fullName evidence="2">Leucine-rich repeat domain-containing protein</fullName>
    </submittedName>
</protein>
<organism evidence="1 2">
    <name type="scientific">Steinernema glaseri</name>
    <dbReference type="NCBI Taxonomy" id="37863"/>
    <lineage>
        <taxon>Eukaryota</taxon>
        <taxon>Metazoa</taxon>
        <taxon>Ecdysozoa</taxon>
        <taxon>Nematoda</taxon>
        <taxon>Chromadorea</taxon>
        <taxon>Rhabditida</taxon>
        <taxon>Tylenchina</taxon>
        <taxon>Panagrolaimomorpha</taxon>
        <taxon>Strongyloidoidea</taxon>
        <taxon>Steinernematidae</taxon>
        <taxon>Steinernema</taxon>
    </lineage>
</organism>
<dbReference type="Proteomes" id="UP000095287">
    <property type="component" value="Unplaced"/>
</dbReference>
<evidence type="ECO:0000313" key="1">
    <source>
        <dbReference type="Proteomes" id="UP000095287"/>
    </source>
</evidence>
<accession>A0A1I8A236</accession>
<sequence>MCFSFAEVASAQFNKLAVSEPQKPKLAVFASIYVPSDPNEPYLWQCTAPDVNQAGLNRAILSIVPCPAFTTQNLVPLDEVTFSKPLRFKTLIVNRLSHFPVLPMIAKDFESIQLTDLNLCSEQFEAFFTECMQSQSLKKVRLSKTLITKNMRNAFHRRFFQNDLRSVAITECFVRTNDAEEGGREPFAMQPAFVRNAIEHWVEAEEPRLEVLEVSTDGRVEIKQKRVTNVNTDARATLSIYKETFEAKHLARLDFWKIRFALAR</sequence>